<dbReference type="EMBL" id="CAKOFQ010007160">
    <property type="protein sequence ID" value="CAH1992936.1"/>
    <property type="molecule type" value="Genomic_DNA"/>
</dbReference>
<gene>
    <name evidence="2" type="ORF">ACAOBT_LOCUS21183</name>
</gene>
<accession>A0A9P0L8A8</accession>
<evidence type="ECO:0000256" key="1">
    <source>
        <dbReference type="SAM" id="MobiDB-lite"/>
    </source>
</evidence>
<evidence type="ECO:0000313" key="2">
    <source>
        <dbReference type="EMBL" id="CAH1992936.1"/>
    </source>
</evidence>
<organism evidence="2 3">
    <name type="scientific">Acanthoscelides obtectus</name>
    <name type="common">Bean weevil</name>
    <name type="synonym">Bruchus obtectus</name>
    <dbReference type="NCBI Taxonomy" id="200917"/>
    <lineage>
        <taxon>Eukaryota</taxon>
        <taxon>Metazoa</taxon>
        <taxon>Ecdysozoa</taxon>
        <taxon>Arthropoda</taxon>
        <taxon>Hexapoda</taxon>
        <taxon>Insecta</taxon>
        <taxon>Pterygota</taxon>
        <taxon>Neoptera</taxon>
        <taxon>Endopterygota</taxon>
        <taxon>Coleoptera</taxon>
        <taxon>Polyphaga</taxon>
        <taxon>Cucujiformia</taxon>
        <taxon>Chrysomeloidea</taxon>
        <taxon>Chrysomelidae</taxon>
        <taxon>Bruchinae</taxon>
        <taxon>Bruchini</taxon>
        <taxon>Acanthoscelides</taxon>
    </lineage>
</organism>
<evidence type="ECO:0000313" key="3">
    <source>
        <dbReference type="Proteomes" id="UP001152888"/>
    </source>
</evidence>
<dbReference type="Proteomes" id="UP001152888">
    <property type="component" value="Unassembled WGS sequence"/>
</dbReference>
<protein>
    <submittedName>
        <fullName evidence="2">Uncharacterized protein</fullName>
    </submittedName>
</protein>
<reference evidence="2" key="1">
    <citation type="submission" date="2022-03" db="EMBL/GenBank/DDBJ databases">
        <authorList>
            <person name="Sayadi A."/>
        </authorList>
    </citation>
    <scope>NUCLEOTIDE SEQUENCE</scope>
</reference>
<comment type="caution">
    <text evidence="2">The sequence shown here is derived from an EMBL/GenBank/DDBJ whole genome shotgun (WGS) entry which is preliminary data.</text>
</comment>
<name>A0A9P0L8A8_ACAOB</name>
<sequence>MRSFGNKESENIDNNPETFPCLNICSKPSTNKNDAEFIKNLTANPRISVIPSTSRGMDAINIYFKRDIYQSPSSHKDFSDEDVTSCSEYISETESSNESDNELLSNV</sequence>
<keyword evidence="3" id="KW-1185">Reference proteome</keyword>
<proteinExistence type="predicted"/>
<feature type="region of interest" description="Disordered" evidence="1">
    <location>
        <begin position="71"/>
        <end position="107"/>
    </location>
</feature>
<dbReference type="AlphaFoldDB" id="A0A9P0L8A8"/>